<evidence type="ECO:0000256" key="4">
    <source>
        <dbReference type="SAM" id="MobiDB-lite"/>
    </source>
</evidence>
<keyword evidence="3" id="KW-0597">Phosphoprotein</keyword>
<dbReference type="InterPro" id="IPR000219">
    <property type="entry name" value="DH_dom"/>
</dbReference>
<dbReference type="RefSeq" id="XP_013792481.2">
    <property type="nucleotide sequence ID" value="XM_013937027.2"/>
</dbReference>
<evidence type="ECO:0000256" key="2">
    <source>
        <dbReference type="ARBA" id="ARBA00022490"/>
    </source>
</evidence>
<dbReference type="Gene3D" id="1.20.900.10">
    <property type="entry name" value="Dbl homology (DH) domain"/>
    <property type="match status" value="1"/>
</dbReference>
<proteinExistence type="predicted"/>
<dbReference type="PANTHER" id="PTHR45872">
    <property type="entry name" value="RHO GUANINE NUCLEOTIDE EXCHANGE FACTOR 2, ISOFORM D"/>
    <property type="match status" value="1"/>
</dbReference>
<dbReference type="SMART" id="SM00325">
    <property type="entry name" value="RhoGEF"/>
    <property type="match status" value="1"/>
</dbReference>
<gene>
    <name evidence="7" type="primary">LOC106476367</name>
</gene>
<reference evidence="7" key="1">
    <citation type="submission" date="2025-08" db="UniProtKB">
        <authorList>
            <consortium name="RefSeq"/>
        </authorList>
    </citation>
    <scope>IDENTIFICATION</scope>
    <source>
        <tissue evidence="7">Muscle</tissue>
    </source>
</reference>
<evidence type="ECO:0000313" key="7">
    <source>
        <dbReference type="RefSeq" id="XP_013792481.2"/>
    </source>
</evidence>
<evidence type="ECO:0000256" key="1">
    <source>
        <dbReference type="ARBA" id="ARBA00004496"/>
    </source>
</evidence>
<dbReference type="Proteomes" id="UP000694941">
    <property type="component" value="Unplaced"/>
</dbReference>
<sequence>MNRSDPNLPTSKSDEDDKPVTNLNCSGSSLNSNLSARNLEYPCTPMDIVHRGHSGTPLDFITNFSPCAGILSSYVLSPTFFHYNDSDLEAEIDQPKWQENVGMEELRLMEPKEKKRQDVINELFHTEQTHVRNLKVLDRLFFRPLMQEQLLPIDLLQLLFPNLEEMLEIHTGFNKLMKTRHQEEPVIGDIGEMVLQMFDGSSGERLKKAASMFCSKQSIALERLKVKQHKEEKLAQFLALVYVDATDYCIHCIQDAQPYYHLGTVIAGLFQIQMYLLTANTEEYSNLLRAVDCTKQILAHVNQAVKEAENYHKLCELQHKMDQTAFEKVDSFMTQNYKYLDLTKHKLVHEGLLTWRLSKRSLDIHVVLFEDILVLLQRQDDKLLLKYHNSHLTSDTKVIHSPILRVQNLFTRNVATGEGSIFTFI</sequence>
<evidence type="ECO:0000259" key="5">
    <source>
        <dbReference type="PROSITE" id="PS50010"/>
    </source>
</evidence>
<dbReference type="InterPro" id="IPR041020">
    <property type="entry name" value="PH_16"/>
</dbReference>
<dbReference type="Pfam" id="PF17838">
    <property type="entry name" value="PH_16"/>
    <property type="match status" value="1"/>
</dbReference>
<dbReference type="PANTHER" id="PTHR45872:SF2">
    <property type="entry name" value="RHO GUANINE NUCLEOTIDE EXCHANGE FACTOR 2, ISOFORM D"/>
    <property type="match status" value="1"/>
</dbReference>
<dbReference type="Gene3D" id="2.30.29.30">
    <property type="entry name" value="Pleckstrin-homology domain (PH domain)/Phosphotyrosine-binding domain (PTB)"/>
    <property type="match status" value="1"/>
</dbReference>
<feature type="compositionally biased region" description="Polar residues" evidence="4">
    <location>
        <begin position="1"/>
        <end position="11"/>
    </location>
</feature>
<protein>
    <submittedName>
        <fullName evidence="7">Rho guanine nucleotide exchange factor 11-like</fullName>
    </submittedName>
</protein>
<evidence type="ECO:0000313" key="6">
    <source>
        <dbReference type="Proteomes" id="UP000694941"/>
    </source>
</evidence>
<dbReference type="SUPFAM" id="SSF50729">
    <property type="entry name" value="PH domain-like"/>
    <property type="match status" value="1"/>
</dbReference>
<organism evidence="6 7">
    <name type="scientific">Limulus polyphemus</name>
    <name type="common">Atlantic horseshoe crab</name>
    <dbReference type="NCBI Taxonomy" id="6850"/>
    <lineage>
        <taxon>Eukaryota</taxon>
        <taxon>Metazoa</taxon>
        <taxon>Ecdysozoa</taxon>
        <taxon>Arthropoda</taxon>
        <taxon>Chelicerata</taxon>
        <taxon>Merostomata</taxon>
        <taxon>Xiphosura</taxon>
        <taxon>Limulidae</taxon>
        <taxon>Limulus</taxon>
    </lineage>
</organism>
<accession>A0ABM1C190</accession>
<dbReference type="SUPFAM" id="SSF48065">
    <property type="entry name" value="DBL homology domain (DH-domain)"/>
    <property type="match status" value="1"/>
</dbReference>
<evidence type="ECO:0000256" key="3">
    <source>
        <dbReference type="ARBA" id="ARBA00022553"/>
    </source>
</evidence>
<comment type="subcellular location">
    <subcellularLocation>
        <location evidence="1">Cytoplasm</location>
    </subcellularLocation>
</comment>
<feature type="domain" description="DH" evidence="5">
    <location>
        <begin position="115"/>
        <end position="304"/>
    </location>
</feature>
<dbReference type="InterPro" id="IPR011993">
    <property type="entry name" value="PH-like_dom_sf"/>
</dbReference>
<feature type="region of interest" description="Disordered" evidence="4">
    <location>
        <begin position="1"/>
        <end position="21"/>
    </location>
</feature>
<dbReference type="Pfam" id="PF00621">
    <property type="entry name" value="RhoGEF"/>
    <property type="match status" value="1"/>
</dbReference>
<dbReference type="PROSITE" id="PS50010">
    <property type="entry name" value="DH_2"/>
    <property type="match status" value="1"/>
</dbReference>
<dbReference type="InterPro" id="IPR035899">
    <property type="entry name" value="DBL_dom_sf"/>
</dbReference>
<name>A0ABM1C190_LIMPO</name>
<keyword evidence="6" id="KW-1185">Reference proteome</keyword>
<keyword evidence="2" id="KW-0963">Cytoplasm</keyword>
<dbReference type="GeneID" id="106476367"/>